<reference evidence="2" key="2">
    <citation type="submission" date="2021-01" db="UniProtKB">
        <authorList>
            <consortium name="EnsemblPlants"/>
        </authorList>
    </citation>
    <scope>IDENTIFICATION</scope>
</reference>
<reference evidence="2 3" key="1">
    <citation type="journal article" date="2016" name="G3 (Bethesda)">
        <title>First Draft Assembly and Annotation of the Genome of a California Endemic Oak Quercus lobata Nee (Fagaceae).</title>
        <authorList>
            <person name="Sork V.L."/>
            <person name="Fitz-Gibbon S.T."/>
            <person name="Puiu D."/>
            <person name="Crepeau M."/>
            <person name="Gugger P.F."/>
            <person name="Sherman R."/>
            <person name="Stevens K."/>
            <person name="Langley C.H."/>
            <person name="Pellegrini M."/>
            <person name="Salzberg S.L."/>
        </authorList>
    </citation>
    <scope>NUCLEOTIDE SEQUENCE [LARGE SCALE GENOMIC DNA]</scope>
    <source>
        <strain evidence="2 3">cv. SW786</strain>
    </source>
</reference>
<dbReference type="AlphaFoldDB" id="A0A7N2KLA4"/>
<dbReference type="EMBL" id="LRBV02000001">
    <property type="status" value="NOT_ANNOTATED_CDS"/>
    <property type="molecule type" value="Genomic_DNA"/>
</dbReference>
<accession>A0A7N2KLA4</accession>
<dbReference type="Gramene" id="QL01p008050:mrna">
    <property type="protein sequence ID" value="QL01p008050:mrna:CDS:1"/>
    <property type="gene ID" value="QL01p008050"/>
</dbReference>
<dbReference type="InParanoid" id="A0A7N2KLA4"/>
<protein>
    <submittedName>
        <fullName evidence="2">Uncharacterized protein</fullName>
    </submittedName>
</protein>
<proteinExistence type="predicted"/>
<evidence type="ECO:0000313" key="2">
    <source>
        <dbReference type="EnsemblPlants" id="QL01p008050:mrna:CDS:1"/>
    </source>
</evidence>
<evidence type="ECO:0000256" key="1">
    <source>
        <dbReference type="SAM" id="MobiDB-lite"/>
    </source>
</evidence>
<sequence>MDHQREISINGSQGMSKVKDKARKQKVGERIIIEDEGDINELADAFIKNFRNQLKIQREESFKRFQEMIGRGV</sequence>
<organism evidence="2 3">
    <name type="scientific">Quercus lobata</name>
    <name type="common">Valley oak</name>
    <dbReference type="NCBI Taxonomy" id="97700"/>
    <lineage>
        <taxon>Eukaryota</taxon>
        <taxon>Viridiplantae</taxon>
        <taxon>Streptophyta</taxon>
        <taxon>Embryophyta</taxon>
        <taxon>Tracheophyta</taxon>
        <taxon>Spermatophyta</taxon>
        <taxon>Magnoliopsida</taxon>
        <taxon>eudicotyledons</taxon>
        <taxon>Gunneridae</taxon>
        <taxon>Pentapetalae</taxon>
        <taxon>rosids</taxon>
        <taxon>fabids</taxon>
        <taxon>Fagales</taxon>
        <taxon>Fagaceae</taxon>
        <taxon>Quercus</taxon>
    </lineage>
</organism>
<dbReference type="OMA" id="GAYHACC"/>
<dbReference type="PANTHER" id="PTHR33450">
    <property type="entry name" value="EMB|CAB67623.1-RELATED"/>
    <property type="match status" value="1"/>
</dbReference>
<dbReference type="Proteomes" id="UP000594261">
    <property type="component" value="Chromosome 1"/>
</dbReference>
<name>A0A7N2KLA4_QUELO</name>
<dbReference type="PANTHER" id="PTHR33450:SF12">
    <property type="entry name" value="COTTON FIBER PROTEIN"/>
    <property type="match status" value="1"/>
</dbReference>
<keyword evidence="3" id="KW-1185">Reference proteome</keyword>
<feature type="region of interest" description="Disordered" evidence="1">
    <location>
        <begin position="1"/>
        <end position="23"/>
    </location>
</feature>
<dbReference type="Pfam" id="PF05553">
    <property type="entry name" value="DUF761"/>
    <property type="match status" value="1"/>
</dbReference>
<dbReference type="InterPro" id="IPR008480">
    <property type="entry name" value="DUF761_pln"/>
</dbReference>
<dbReference type="EnsemblPlants" id="QL01p008050:mrna">
    <property type="protein sequence ID" value="QL01p008050:mrna:CDS:1"/>
    <property type="gene ID" value="QL01p008050"/>
</dbReference>
<evidence type="ECO:0000313" key="3">
    <source>
        <dbReference type="Proteomes" id="UP000594261"/>
    </source>
</evidence>